<gene>
    <name evidence="4" type="ORF">CLV47_101247</name>
</gene>
<evidence type="ECO:0000256" key="2">
    <source>
        <dbReference type="ARBA" id="ARBA00023315"/>
    </source>
</evidence>
<dbReference type="EMBL" id="PVUE01000001">
    <property type="protein sequence ID" value="PRZ44122.1"/>
    <property type="molecule type" value="Genomic_DNA"/>
</dbReference>
<dbReference type="InterPro" id="IPR010941">
    <property type="entry name" value="PhaC_N"/>
</dbReference>
<name>A0A2T1A684_9ACTN</name>
<keyword evidence="5" id="KW-1185">Reference proteome</keyword>
<reference evidence="4 5" key="1">
    <citation type="submission" date="2018-03" db="EMBL/GenBank/DDBJ databases">
        <title>Genomic Encyclopedia of Archaeal and Bacterial Type Strains, Phase II (KMG-II): from individual species to whole genera.</title>
        <authorList>
            <person name="Goeker M."/>
        </authorList>
    </citation>
    <scope>NUCLEOTIDE SEQUENCE [LARGE SCALE GENOMIC DNA]</scope>
    <source>
        <strain evidence="4 5">DSM 100065</strain>
    </source>
</reference>
<evidence type="ECO:0000259" key="3">
    <source>
        <dbReference type="Pfam" id="PF07167"/>
    </source>
</evidence>
<dbReference type="InterPro" id="IPR051321">
    <property type="entry name" value="PHA/PHB_synthase"/>
</dbReference>
<dbReference type="SUPFAM" id="SSF53474">
    <property type="entry name" value="alpha/beta-Hydrolases"/>
    <property type="match status" value="1"/>
</dbReference>
<dbReference type="GO" id="GO:0042619">
    <property type="term" value="P:poly-hydroxybutyrate biosynthetic process"/>
    <property type="evidence" value="ECO:0007669"/>
    <property type="project" value="InterPro"/>
</dbReference>
<dbReference type="OrthoDB" id="7208816at2"/>
<dbReference type="PANTHER" id="PTHR36837">
    <property type="entry name" value="POLY(3-HYDROXYALKANOATE) POLYMERASE SUBUNIT PHAC"/>
    <property type="match status" value="1"/>
</dbReference>
<accession>A0A2T1A684</accession>
<organism evidence="4 5">
    <name type="scientific">Antricoccus suffuscus</name>
    <dbReference type="NCBI Taxonomy" id="1629062"/>
    <lineage>
        <taxon>Bacteria</taxon>
        <taxon>Bacillati</taxon>
        <taxon>Actinomycetota</taxon>
        <taxon>Actinomycetes</taxon>
        <taxon>Geodermatophilales</taxon>
        <taxon>Antricoccaceae</taxon>
        <taxon>Antricoccus</taxon>
    </lineage>
</organism>
<dbReference type="InterPro" id="IPR029058">
    <property type="entry name" value="AB_hydrolase_fold"/>
</dbReference>
<feature type="domain" description="Poly-beta-hydroxybutyrate polymerase N-terminal" evidence="3">
    <location>
        <begin position="84"/>
        <end position="253"/>
    </location>
</feature>
<evidence type="ECO:0000313" key="4">
    <source>
        <dbReference type="EMBL" id="PRZ44122.1"/>
    </source>
</evidence>
<sequence length="570" mass="61495">MSTAADDAPNDDPAEAAANNAAALDMLLSDAALGMWRRWIPGMAGVRATGRLLSQSVRLAPRGLSLAGEFTKIMLGSSTLEAGRDKRFTDPGWTDSRARKRFLQSYLALSAAARETFDELDLSWKDSEKLRFILDNVIEATSPSNNPLINPSVLKTVRETRGASIVTGTKNLVSDMKSKPRVPTMVDPDAFDVGKNLAITPGVIVLRTDVFELIQYKPTTAKVRSTPLLVVPPTINKYYILDLAPGRSLVEYLVASGQQVFAMSWRNPSAEHADWGFDTYGQAILDAMDAATRIARSKTTHVIAFCSGGILTSTLGGQLAAAGKTDQLASLSLGVTVLAPAGVGLMEAAIDDRLAKTAKATSRSKGYLDGKALAEIFAWLRPSDLIWNYWVSNYLQGKTPPAFDILYWNADTTRMSAGLHADFLDAAIAGSLATPGMGKLFGEPVDLSALDVDSYIVAGIADHISPWQSCYRSTQLLGGSNRFVLSTSGHIASLVNPPTNQKARFRINDDNPPDAADWLAGATTEQGSWWPDYVAWLRERDTTEKAAPKSLGAKAFPPLYAAPGNYVFED</sequence>
<protein>
    <submittedName>
        <fullName evidence="4">Polyhydroxyalkanoate synthase</fullName>
    </submittedName>
</protein>
<keyword evidence="1" id="KW-0808">Transferase</keyword>
<evidence type="ECO:0000313" key="5">
    <source>
        <dbReference type="Proteomes" id="UP000237752"/>
    </source>
</evidence>
<dbReference type="AlphaFoldDB" id="A0A2T1A684"/>
<comment type="caution">
    <text evidence="4">The sequence shown here is derived from an EMBL/GenBank/DDBJ whole genome shotgun (WGS) entry which is preliminary data.</text>
</comment>
<dbReference type="Pfam" id="PF07167">
    <property type="entry name" value="PhaC_N"/>
    <property type="match status" value="1"/>
</dbReference>
<dbReference type="Proteomes" id="UP000237752">
    <property type="component" value="Unassembled WGS sequence"/>
</dbReference>
<evidence type="ECO:0000256" key="1">
    <source>
        <dbReference type="ARBA" id="ARBA00022679"/>
    </source>
</evidence>
<keyword evidence="2" id="KW-0012">Acyltransferase</keyword>
<dbReference type="PANTHER" id="PTHR36837:SF5">
    <property type="entry name" value="POLY-3-HYDROXYBUTYRATE SYNTHASE"/>
    <property type="match status" value="1"/>
</dbReference>
<dbReference type="GO" id="GO:0016746">
    <property type="term" value="F:acyltransferase activity"/>
    <property type="evidence" value="ECO:0007669"/>
    <property type="project" value="UniProtKB-KW"/>
</dbReference>
<dbReference type="Gene3D" id="3.40.50.1820">
    <property type="entry name" value="alpha/beta hydrolase"/>
    <property type="match status" value="1"/>
</dbReference>
<proteinExistence type="predicted"/>
<dbReference type="RefSeq" id="WP_106347172.1">
    <property type="nucleotide sequence ID" value="NZ_PVUE01000001.1"/>
</dbReference>